<evidence type="ECO:0000256" key="5">
    <source>
        <dbReference type="ARBA" id="ARBA00022777"/>
    </source>
</evidence>
<comment type="caution">
    <text evidence="11">The sequence shown here is derived from an EMBL/GenBank/DDBJ whole genome shotgun (WGS) entry which is preliminary data.</text>
</comment>
<dbReference type="CDD" id="cd00082">
    <property type="entry name" value="HisKA"/>
    <property type="match status" value="1"/>
</dbReference>
<dbReference type="PANTHER" id="PTHR43711:SF1">
    <property type="entry name" value="HISTIDINE KINASE 1"/>
    <property type="match status" value="1"/>
</dbReference>
<dbReference type="EMBL" id="MAUJ01000003">
    <property type="protein sequence ID" value="OCQ21466.1"/>
    <property type="molecule type" value="Genomic_DNA"/>
</dbReference>
<dbReference type="SUPFAM" id="SSF47384">
    <property type="entry name" value="Homodimeric domain of signal transducing histidine kinase"/>
    <property type="match status" value="1"/>
</dbReference>
<feature type="domain" description="Histidine kinase" evidence="10">
    <location>
        <begin position="504"/>
        <end position="720"/>
    </location>
</feature>
<dbReference type="InterPro" id="IPR003594">
    <property type="entry name" value="HATPase_dom"/>
</dbReference>
<dbReference type="Gene3D" id="3.30.565.10">
    <property type="entry name" value="Histidine kinase-like ATPase, C-terminal domain"/>
    <property type="match status" value="1"/>
</dbReference>
<protein>
    <recommendedName>
        <fullName evidence="2">histidine kinase</fullName>
        <ecNumber evidence="2">2.7.13.3</ecNumber>
    </recommendedName>
</protein>
<dbReference type="RefSeq" id="WP_065790831.1">
    <property type="nucleotide sequence ID" value="NZ_MAUJ01000003.1"/>
</dbReference>
<keyword evidence="7" id="KW-0802">TPR repeat</keyword>
<keyword evidence="4" id="KW-0808">Transferase</keyword>
<sequence>MFKRLLAASILTIITTGASVAASDTFKQYKTLSEAQGRKDRVALLKTASELLQSNTLSPEQRTYVLHRSALHLVRENQFEHAQQRLAQLELHLKDFPDVNLQGKYHWVSGDLALLLGNNQSAEFHFSEAVALFKQTNDMRMLSHAHRLLANVLSEKGDYFQAVSHVFQAKDTALKTENVQLFYAALSTEARIYRDFKQFDKALDVLNQKLQFQEQQPKVNLAHLSSTYFSLADIYQSLSDHDAALSALQKSYELDTQLNDKNYMGVSQLHIAQQYLQLSNISAATEAVDRALALFKEVNNRHNIGQAEATQGQIKLASNQFEEAVELLQTALEKINTSNNPQLYSRYQSLLGQALSHIRPHAAINLLKPLLESADEQFRIRILRSLSRAYKQLGELELALSYQEQAFNYKEQLTEKDITTRLEAKKLNSELGLKNIEVNALQAGLEEQQQDTKTRTVILASAIIVLTNFLLLFYLYHLKRRRVMEKEAELLNQSLNLKQQLLADVSHELRTPLTVLKLNIEALEYNLTEDPKSTYQVLQRRLDMLNTLIADIYELAQADTNNLRLEFETLQASALFDELIIAIGPIIESPDLEISYLNQLPESLQVECDMSRLNQVFNNLARNSIHYTDRPGQIKISVFQQHQTVVCTFEDSAPGVSSHALSKLFDRLYRCDKSRSRDLGGSGLGLSICEKVIELHHGAIEAKHSELGGVLIRFTLPIKNT</sequence>
<reference evidence="12" key="1">
    <citation type="submission" date="2016-07" db="EMBL/GenBank/DDBJ databases">
        <authorList>
            <person name="Florea S."/>
            <person name="Webb J.S."/>
            <person name="Jaromczyk J."/>
            <person name="Schardl C.L."/>
        </authorList>
    </citation>
    <scope>NUCLEOTIDE SEQUENCE [LARGE SCALE GENOMIC DNA]</scope>
    <source>
        <strain evidence="12">IPB1</strain>
    </source>
</reference>
<dbReference type="OrthoDB" id="6284090at2"/>
<accession>A0A1C0TR82</accession>
<dbReference type="PROSITE" id="PS50109">
    <property type="entry name" value="HIS_KIN"/>
    <property type="match status" value="1"/>
</dbReference>
<dbReference type="GO" id="GO:0000155">
    <property type="term" value="F:phosphorelay sensor kinase activity"/>
    <property type="evidence" value="ECO:0007669"/>
    <property type="project" value="InterPro"/>
</dbReference>
<keyword evidence="5" id="KW-0418">Kinase</keyword>
<dbReference type="InterPro" id="IPR005467">
    <property type="entry name" value="His_kinase_dom"/>
</dbReference>
<evidence type="ECO:0000259" key="10">
    <source>
        <dbReference type="PROSITE" id="PS50109"/>
    </source>
</evidence>
<dbReference type="InterPro" id="IPR011990">
    <property type="entry name" value="TPR-like_helical_dom_sf"/>
</dbReference>
<dbReference type="InterPro" id="IPR019734">
    <property type="entry name" value="TPR_rpt"/>
</dbReference>
<dbReference type="SUPFAM" id="SSF55874">
    <property type="entry name" value="ATPase domain of HSP90 chaperone/DNA topoisomerase II/histidine kinase"/>
    <property type="match status" value="1"/>
</dbReference>
<dbReference type="InterPro" id="IPR036097">
    <property type="entry name" value="HisK_dim/P_sf"/>
</dbReference>
<dbReference type="Gene3D" id="1.10.287.130">
    <property type="match status" value="1"/>
</dbReference>
<feature type="transmembrane region" description="Helical" evidence="8">
    <location>
        <begin position="457"/>
        <end position="476"/>
    </location>
</feature>
<evidence type="ECO:0000256" key="1">
    <source>
        <dbReference type="ARBA" id="ARBA00000085"/>
    </source>
</evidence>
<dbReference type="InterPro" id="IPR050736">
    <property type="entry name" value="Sensor_HK_Regulatory"/>
</dbReference>
<keyword evidence="8" id="KW-1133">Transmembrane helix</keyword>
<dbReference type="EC" id="2.7.13.3" evidence="2"/>
<dbReference type="Proteomes" id="UP000093366">
    <property type="component" value="Unassembled WGS sequence"/>
</dbReference>
<dbReference type="PANTHER" id="PTHR43711">
    <property type="entry name" value="TWO-COMPONENT HISTIDINE KINASE"/>
    <property type="match status" value="1"/>
</dbReference>
<evidence type="ECO:0000256" key="4">
    <source>
        <dbReference type="ARBA" id="ARBA00022679"/>
    </source>
</evidence>
<dbReference type="Pfam" id="PF17874">
    <property type="entry name" value="TPR_MalT"/>
    <property type="match status" value="1"/>
</dbReference>
<dbReference type="Gene3D" id="1.25.40.10">
    <property type="entry name" value="Tetratricopeptide repeat domain"/>
    <property type="match status" value="2"/>
</dbReference>
<keyword evidence="3" id="KW-0597">Phosphoprotein</keyword>
<dbReference type="SUPFAM" id="SSF48452">
    <property type="entry name" value="TPR-like"/>
    <property type="match status" value="2"/>
</dbReference>
<feature type="chain" id="PRO_5008646252" description="histidine kinase" evidence="9">
    <location>
        <begin position="22"/>
        <end position="721"/>
    </location>
</feature>
<dbReference type="InterPro" id="IPR003661">
    <property type="entry name" value="HisK_dim/P_dom"/>
</dbReference>
<dbReference type="SMART" id="SM00387">
    <property type="entry name" value="HATPase_c"/>
    <property type="match status" value="1"/>
</dbReference>
<name>A0A1C0TR82_9GAMM</name>
<evidence type="ECO:0000313" key="11">
    <source>
        <dbReference type="EMBL" id="OCQ21466.1"/>
    </source>
</evidence>
<keyword evidence="8" id="KW-0812">Transmembrane</keyword>
<feature type="repeat" description="TPR" evidence="7">
    <location>
        <begin position="225"/>
        <end position="258"/>
    </location>
</feature>
<dbReference type="Pfam" id="PF02518">
    <property type="entry name" value="HATPase_c"/>
    <property type="match status" value="1"/>
</dbReference>
<evidence type="ECO:0000256" key="2">
    <source>
        <dbReference type="ARBA" id="ARBA00012438"/>
    </source>
</evidence>
<dbReference type="AlphaFoldDB" id="A0A1C0TR82"/>
<keyword evidence="8" id="KW-0472">Membrane</keyword>
<dbReference type="Pfam" id="PF13181">
    <property type="entry name" value="TPR_8"/>
    <property type="match status" value="1"/>
</dbReference>
<evidence type="ECO:0000256" key="8">
    <source>
        <dbReference type="SAM" id="Phobius"/>
    </source>
</evidence>
<evidence type="ECO:0000256" key="7">
    <source>
        <dbReference type="PROSITE-ProRule" id="PRU00339"/>
    </source>
</evidence>
<proteinExistence type="predicted"/>
<comment type="catalytic activity">
    <reaction evidence="1">
        <text>ATP + protein L-histidine = ADP + protein N-phospho-L-histidine.</text>
        <dbReference type="EC" id="2.7.13.3"/>
    </reaction>
</comment>
<organism evidence="11 12">
    <name type="scientific">Pseudoalteromonas luteoviolacea</name>
    <dbReference type="NCBI Taxonomy" id="43657"/>
    <lineage>
        <taxon>Bacteria</taxon>
        <taxon>Pseudomonadati</taxon>
        <taxon>Pseudomonadota</taxon>
        <taxon>Gammaproteobacteria</taxon>
        <taxon>Alteromonadales</taxon>
        <taxon>Pseudoalteromonadaceae</taxon>
        <taxon>Pseudoalteromonas</taxon>
    </lineage>
</organism>
<evidence type="ECO:0000256" key="9">
    <source>
        <dbReference type="SAM" id="SignalP"/>
    </source>
</evidence>
<dbReference type="InterPro" id="IPR004358">
    <property type="entry name" value="Sig_transdc_His_kin-like_C"/>
</dbReference>
<dbReference type="InterPro" id="IPR041617">
    <property type="entry name" value="TPR_MalT"/>
</dbReference>
<dbReference type="InterPro" id="IPR036890">
    <property type="entry name" value="HATPase_C_sf"/>
</dbReference>
<keyword evidence="6" id="KW-0902">Two-component regulatory system</keyword>
<evidence type="ECO:0000256" key="6">
    <source>
        <dbReference type="ARBA" id="ARBA00023012"/>
    </source>
</evidence>
<feature type="signal peptide" evidence="9">
    <location>
        <begin position="1"/>
        <end position="21"/>
    </location>
</feature>
<evidence type="ECO:0000256" key="3">
    <source>
        <dbReference type="ARBA" id="ARBA00022553"/>
    </source>
</evidence>
<dbReference type="SMART" id="SM00388">
    <property type="entry name" value="HisKA"/>
    <property type="match status" value="1"/>
</dbReference>
<dbReference type="PRINTS" id="PR00344">
    <property type="entry name" value="BCTRLSENSOR"/>
</dbReference>
<dbReference type="PROSITE" id="PS50005">
    <property type="entry name" value="TPR"/>
    <property type="match status" value="1"/>
</dbReference>
<gene>
    <name evidence="11" type="ORF">A7985_12725</name>
</gene>
<dbReference type="SMART" id="SM00028">
    <property type="entry name" value="TPR"/>
    <property type="match status" value="7"/>
</dbReference>
<evidence type="ECO:0000313" key="12">
    <source>
        <dbReference type="Proteomes" id="UP000093366"/>
    </source>
</evidence>
<keyword evidence="9" id="KW-0732">Signal</keyword>
<dbReference type="Pfam" id="PF00512">
    <property type="entry name" value="HisKA"/>
    <property type="match status" value="1"/>
</dbReference>